<keyword evidence="3" id="KW-1185">Reference proteome</keyword>
<protein>
    <submittedName>
        <fullName evidence="2">Uncharacterized protein</fullName>
    </submittedName>
</protein>
<sequence length="97" mass="11143">MRSYIEKSRESYGSRSARRGEKCSPNTLPAVHELLYSSSRKCIRGHIKLLSALIEPNRLGQTRRDQHFELGRPARLNLPTKECSKALRKILPHNFGK</sequence>
<feature type="compositionally biased region" description="Basic and acidic residues" evidence="1">
    <location>
        <begin position="1"/>
        <end position="22"/>
    </location>
</feature>
<feature type="region of interest" description="Disordered" evidence="1">
    <location>
        <begin position="1"/>
        <end position="24"/>
    </location>
</feature>
<comment type="caution">
    <text evidence="2">The sequence shown here is derived from an EMBL/GenBank/DDBJ whole genome shotgun (WGS) entry which is preliminary data.</text>
</comment>
<proteinExistence type="predicted"/>
<reference evidence="2 3" key="1">
    <citation type="journal article" date="2019" name="Sci. Rep.">
        <title>Orb-weaving spider Araneus ventricosus genome elucidates the spidroin gene catalogue.</title>
        <authorList>
            <person name="Kono N."/>
            <person name="Nakamura H."/>
            <person name="Ohtoshi R."/>
            <person name="Moran D.A.P."/>
            <person name="Shinohara A."/>
            <person name="Yoshida Y."/>
            <person name="Fujiwara M."/>
            <person name="Mori M."/>
            <person name="Tomita M."/>
            <person name="Arakawa K."/>
        </authorList>
    </citation>
    <scope>NUCLEOTIDE SEQUENCE [LARGE SCALE GENOMIC DNA]</scope>
</reference>
<name>A0A4Y2KK65_ARAVE</name>
<evidence type="ECO:0000313" key="2">
    <source>
        <dbReference type="EMBL" id="GBN02994.1"/>
    </source>
</evidence>
<accession>A0A4Y2KK65</accession>
<organism evidence="2 3">
    <name type="scientific">Araneus ventricosus</name>
    <name type="common">Orbweaver spider</name>
    <name type="synonym">Epeira ventricosa</name>
    <dbReference type="NCBI Taxonomy" id="182803"/>
    <lineage>
        <taxon>Eukaryota</taxon>
        <taxon>Metazoa</taxon>
        <taxon>Ecdysozoa</taxon>
        <taxon>Arthropoda</taxon>
        <taxon>Chelicerata</taxon>
        <taxon>Arachnida</taxon>
        <taxon>Araneae</taxon>
        <taxon>Araneomorphae</taxon>
        <taxon>Entelegynae</taxon>
        <taxon>Araneoidea</taxon>
        <taxon>Araneidae</taxon>
        <taxon>Araneus</taxon>
    </lineage>
</organism>
<dbReference type="AlphaFoldDB" id="A0A4Y2KK65"/>
<dbReference type="Proteomes" id="UP000499080">
    <property type="component" value="Unassembled WGS sequence"/>
</dbReference>
<dbReference type="EMBL" id="BGPR01004754">
    <property type="protein sequence ID" value="GBN02994.1"/>
    <property type="molecule type" value="Genomic_DNA"/>
</dbReference>
<gene>
    <name evidence="2" type="ORF">AVEN_113476_1</name>
</gene>
<evidence type="ECO:0000256" key="1">
    <source>
        <dbReference type="SAM" id="MobiDB-lite"/>
    </source>
</evidence>
<evidence type="ECO:0000313" key="3">
    <source>
        <dbReference type="Proteomes" id="UP000499080"/>
    </source>
</evidence>